<protein>
    <submittedName>
        <fullName evidence="1">Uncharacterized protein</fullName>
    </submittedName>
</protein>
<reference evidence="1 2" key="1">
    <citation type="submission" date="2018-03" db="EMBL/GenBank/DDBJ databases">
        <title>Streptomyces dioscori sp. nov., a novel endophytic actinobacterium isolated from bulbil of Dioscorea bulbifera L.</title>
        <authorList>
            <person name="Zhikuan W."/>
        </authorList>
    </citation>
    <scope>NUCLEOTIDE SEQUENCE [LARGE SCALE GENOMIC DNA]</scope>
    <source>
        <strain evidence="1 2">A217</strain>
    </source>
</reference>
<dbReference type="EMBL" id="PYBJ01000027">
    <property type="protein sequence ID" value="PSM39053.1"/>
    <property type="molecule type" value="Genomic_DNA"/>
</dbReference>
<comment type="caution">
    <text evidence="1">The sequence shown here is derived from an EMBL/GenBank/DDBJ whole genome shotgun (WGS) entry which is preliminary data.</text>
</comment>
<dbReference type="Proteomes" id="UP000240429">
    <property type="component" value="Unassembled WGS sequence"/>
</dbReference>
<dbReference type="AlphaFoldDB" id="A0A2P8PYI3"/>
<evidence type="ECO:0000313" key="1">
    <source>
        <dbReference type="EMBL" id="PSM39053.1"/>
    </source>
</evidence>
<name>A0A2P8PYI3_9ACTN</name>
<proteinExistence type="predicted"/>
<sequence>MRVRSVLPAAVTAIARTVTVAAGRFVSGQLGELTAVVPFEPRRCDHRSRRRLSARPGLPG</sequence>
<accession>A0A2P8PYI3</accession>
<organism evidence="1 2">
    <name type="scientific">Streptomyces dioscori</name>
    <dbReference type="NCBI Taxonomy" id="2109333"/>
    <lineage>
        <taxon>Bacteria</taxon>
        <taxon>Bacillati</taxon>
        <taxon>Actinomycetota</taxon>
        <taxon>Actinomycetes</taxon>
        <taxon>Kitasatosporales</taxon>
        <taxon>Streptomycetaceae</taxon>
        <taxon>Streptomyces</taxon>
        <taxon>Streptomyces aurantiacus group</taxon>
    </lineage>
</organism>
<evidence type="ECO:0000313" key="2">
    <source>
        <dbReference type="Proteomes" id="UP000240429"/>
    </source>
</evidence>
<gene>
    <name evidence="1" type="ORF">C6Y14_34115</name>
</gene>
<keyword evidence="2" id="KW-1185">Reference proteome</keyword>